<evidence type="ECO:0000313" key="3">
    <source>
        <dbReference type="Proteomes" id="UP000181941"/>
    </source>
</evidence>
<dbReference type="AlphaFoldDB" id="A0A1J4U3D0"/>
<sequence length="480" mass="54311">MRPGVVSATTYTTGSLIKLANKATIYYVASDKFKYAIPNEITYKSWYDNFSNVKTVSTKDFNSFKTSKNLVTIHPVKQLVKFANSNKIYVVDSGAVLRWVKDEQTAKKYFGPNWYKNIVILPQTDFTNYSFGADIESNTIFSKTRSSNISSDIDSELKNRKLIATNSFVTLTSVDSEPFLKSLQENLKAGLQPGFNYAVNNYFLTANFAESALTLKLLTVDKNDKLFVNDIEIVDVSKINLSLVVGKNNFVIKVVNSTGKENIYTLEVLREKSSDNNYIKYITENLSDNIDPKFDNSIKEYDINAGYDENVLKLKVQAEDKKTTVYINEQKLSAGYYGTSNILLDNGENKITIRLIAENGANRYYYLIVNHNKYPKLGDTDLSSLKTNFQSRVYPVFNPKTSVYYLRVTEDESRIIVSAKSNNNKAHVIIDGSKTASKNISISYGESIISVSVELVGAPEFTKTYKIRVYRGDEPDYKFE</sequence>
<gene>
    <name evidence="2" type="ORF">AUJ23_03605</name>
</gene>
<feature type="domain" description="Cadherin-like beta-sandwich-like" evidence="1">
    <location>
        <begin position="292"/>
        <end position="367"/>
    </location>
</feature>
<proteinExistence type="predicted"/>
<feature type="domain" description="Cadherin-like beta-sandwich-like" evidence="1">
    <location>
        <begin position="192"/>
        <end position="271"/>
    </location>
</feature>
<name>A0A1J4U3D0_9BACT</name>
<dbReference type="PANTHER" id="PTHR14776:SF1">
    <property type="entry name" value="CADHERIN-LIKE AND PC-ESTERASE DOMAIN-CONTAINING PROTEIN 1"/>
    <property type="match status" value="1"/>
</dbReference>
<evidence type="ECO:0000313" key="2">
    <source>
        <dbReference type="EMBL" id="OIO18432.1"/>
    </source>
</evidence>
<feature type="domain" description="Cadherin-like beta-sandwich-like" evidence="1">
    <location>
        <begin position="383"/>
        <end position="471"/>
    </location>
</feature>
<protein>
    <recommendedName>
        <fullName evidence="1">Cadherin-like beta-sandwich-like domain-containing protein</fullName>
    </recommendedName>
</protein>
<dbReference type="EMBL" id="MNVC01000044">
    <property type="protein sequence ID" value="OIO18432.1"/>
    <property type="molecule type" value="Genomic_DNA"/>
</dbReference>
<dbReference type="STRING" id="1805238.AUJ23_03605"/>
<dbReference type="Pfam" id="PF12733">
    <property type="entry name" value="Cadherin-like"/>
    <property type="match status" value="3"/>
</dbReference>
<dbReference type="Proteomes" id="UP000181941">
    <property type="component" value="Unassembled WGS sequence"/>
</dbReference>
<evidence type="ECO:0000259" key="1">
    <source>
        <dbReference type="Pfam" id="PF12733"/>
    </source>
</evidence>
<dbReference type="PANTHER" id="PTHR14776">
    <property type="entry name" value="CADHERIN-LIKE AND PC-ESTERASE DOMAIN-CONTAINING PROTEIN 1"/>
    <property type="match status" value="1"/>
</dbReference>
<organism evidence="2 3">
    <name type="scientific">Candidatus Magasanikbacteria bacterium CG1_02_32_51</name>
    <dbReference type="NCBI Taxonomy" id="1805238"/>
    <lineage>
        <taxon>Bacteria</taxon>
        <taxon>Candidatus Magasanikiibacteriota</taxon>
    </lineage>
</organism>
<dbReference type="InterPro" id="IPR025883">
    <property type="entry name" value="Cadherin-like_domain"/>
</dbReference>
<accession>A0A1J4U3D0</accession>
<comment type="caution">
    <text evidence="2">The sequence shown here is derived from an EMBL/GenBank/DDBJ whole genome shotgun (WGS) entry which is preliminary data.</text>
</comment>
<reference evidence="2 3" key="1">
    <citation type="journal article" date="2016" name="Environ. Microbiol.">
        <title>Genomic resolution of a cold subsurface aquifer community provides metabolic insights for novel microbes adapted to high CO concentrations.</title>
        <authorList>
            <person name="Probst A.J."/>
            <person name="Castelle C.J."/>
            <person name="Singh A."/>
            <person name="Brown C.T."/>
            <person name="Anantharaman K."/>
            <person name="Sharon I."/>
            <person name="Hug L.A."/>
            <person name="Burstein D."/>
            <person name="Emerson J.B."/>
            <person name="Thomas B.C."/>
            <person name="Banfield J.F."/>
        </authorList>
    </citation>
    <scope>NUCLEOTIDE SEQUENCE [LARGE SCALE GENOMIC DNA]</scope>
    <source>
        <strain evidence="2">CG1_02_32_51</strain>
    </source>
</reference>